<name>A0AAV2ZY11_PYXAD</name>
<sequence>MSVKPGGSEDCGESPSKDAPLPYPKTSALPDVGKIMQDLGIESTVTEGIPDSSSPDTSIRPGGLGFGDFFGRPSEDLGLHSCETSGEFPNVEKIMKDLNIESPVSSGYPENTLATSNVLDSPSYLFDVGFKGEVLNKDPETNKSLCDSAPTSLEKKPALDDCKKKSETGKPS</sequence>
<organism evidence="2 3">
    <name type="scientific">Pyxicephalus adspersus</name>
    <name type="common">African bullfrog</name>
    <dbReference type="NCBI Taxonomy" id="30357"/>
    <lineage>
        <taxon>Eukaryota</taxon>
        <taxon>Metazoa</taxon>
        <taxon>Chordata</taxon>
        <taxon>Craniata</taxon>
        <taxon>Vertebrata</taxon>
        <taxon>Euteleostomi</taxon>
        <taxon>Amphibia</taxon>
        <taxon>Batrachia</taxon>
        <taxon>Anura</taxon>
        <taxon>Neobatrachia</taxon>
        <taxon>Ranoidea</taxon>
        <taxon>Pyxicephalidae</taxon>
        <taxon>Pyxicephalinae</taxon>
        <taxon>Pyxicephalus</taxon>
    </lineage>
</organism>
<feature type="region of interest" description="Disordered" evidence="1">
    <location>
        <begin position="137"/>
        <end position="172"/>
    </location>
</feature>
<comment type="caution">
    <text evidence="2">The sequence shown here is derived from an EMBL/GenBank/DDBJ whole genome shotgun (WGS) entry which is preliminary data.</text>
</comment>
<feature type="region of interest" description="Disordered" evidence="1">
    <location>
        <begin position="1"/>
        <end position="29"/>
    </location>
</feature>
<gene>
    <name evidence="2" type="ORF">GDO54_002394</name>
</gene>
<reference evidence="2" key="1">
    <citation type="thesis" date="2020" institute="ProQuest LLC" country="789 East Eisenhower Parkway, Ann Arbor, MI, USA">
        <title>Comparative Genomics and Chromosome Evolution.</title>
        <authorList>
            <person name="Mudd A.B."/>
        </authorList>
    </citation>
    <scope>NUCLEOTIDE SEQUENCE</scope>
    <source>
        <strain evidence="2">1538</strain>
        <tissue evidence="2">Blood</tissue>
    </source>
</reference>
<dbReference type="AlphaFoldDB" id="A0AAV2ZY11"/>
<proteinExistence type="predicted"/>
<evidence type="ECO:0000256" key="1">
    <source>
        <dbReference type="SAM" id="MobiDB-lite"/>
    </source>
</evidence>
<feature type="compositionally biased region" description="Basic and acidic residues" evidence="1">
    <location>
        <begin position="153"/>
        <end position="172"/>
    </location>
</feature>
<evidence type="ECO:0000313" key="3">
    <source>
        <dbReference type="Proteomes" id="UP001181693"/>
    </source>
</evidence>
<feature type="region of interest" description="Disordered" evidence="1">
    <location>
        <begin position="45"/>
        <end position="67"/>
    </location>
</feature>
<feature type="compositionally biased region" description="Polar residues" evidence="1">
    <location>
        <begin position="142"/>
        <end position="151"/>
    </location>
</feature>
<dbReference type="Proteomes" id="UP001181693">
    <property type="component" value="Unassembled WGS sequence"/>
</dbReference>
<feature type="compositionally biased region" description="Polar residues" evidence="1">
    <location>
        <begin position="45"/>
        <end position="57"/>
    </location>
</feature>
<dbReference type="EMBL" id="DYDO01000010">
    <property type="protein sequence ID" value="DBA16866.1"/>
    <property type="molecule type" value="Genomic_DNA"/>
</dbReference>
<protein>
    <submittedName>
        <fullName evidence="2">Uncharacterized protein</fullName>
    </submittedName>
</protein>
<evidence type="ECO:0000313" key="2">
    <source>
        <dbReference type="EMBL" id="DBA16866.1"/>
    </source>
</evidence>
<accession>A0AAV2ZY11</accession>
<keyword evidence="3" id="KW-1185">Reference proteome</keyword>